<gene>
    <name evidence="1" type="ORF">DUI87_12949</name>
</gene>
<evidence type="ECO:0000313" key="1">
    <source>
        <dbReference type="EMBL" id="RMC10150.1"/>
    </source>
</evidence>
<sequence length="129" mass="13923">MAGFLGCECMLLGHVEFFIPQIFLCRAALNHLSTQPVGVSGTALNQVYNLALGLAELHEIHMGPSLKPIQIPLNGILSLQRVDVILVSSAILMRVNSIPLSMSPIKISSVGPSTGPWRDTISHWSPRGQ</sequence>
<reference evidence="1 2" key="1">
    <citation type="submission" date="2018-07" db="EMBL/GenBank/DDBJ databases">
        <title>A high quality draft genome assembly of the barn swallow (H. rustica rustica).</title>
        <authorList>
            <person name="Formenti G."/>
            <person name="Chiara M."/>
            <person name="Poveda L."/>
            <person name="Francoijs K.-J."/>
            <person name="Bonisoli-Alquati A."/>
            <person name="Canova L."/>
            <person name="Gianfranceschi L."/>
            <person name="Horner D.S."/>
            <person name="Saino N."/>
        </authorList>
    </citation>
    <scope>NUCLEOTIDE SEQUENCE [LARGE SCALE GENOMIC DNA]</scope>
    <source>
        <strain evidence="1">Chelidonia</strain>
        <tissue evidence="1">Blood</tissue>
    </source>
</reference>
<dbReference type="AlphaFoldDB" id="A0A3M0KGL4"/>
<proteinExistence type="predicted"/>
<organism evidence="1 2">
    <name type="scientific">Hirundo rustica rustica</name>
    <dbReference type="NCBI Taxonomy" id="333673"/>
    <lineage>
        <taxon>Eukaryota</taxon>
        <taxon>Metazoa</taxon>
        <taxon>Chordata</taxon>
        <taxon>Craniata</taxon>
        <taxon>Vertebrata</taxon>
        <taxon>Euteleostomi</taxon>
        <taxon>Archelosauria</taxon>
        <taxon>Archosauria</taxon>
        <taxon>Dinosauria</taxon>
        <taxon>Saurischia</taxon>
        <taxon>Theropoda</taxon>
        <taxon>Coelurosauria</taxon>
        <taxon>Aves</taxon>
        <taxon>Neognathae</taxon>
        <taxon>Neoaves</taxon>
        <taxon>Telluraves</taxon>
        <taxon>Australaves</taxon>
        <taxon>Passeriformes</taxon>
        <taxon>Sylvioidea</taxon>
        <taxon>Hirundinidae</taxon>
        <taxon>Hirundo</taxon>
    </lineage>
</organism>
<evidence type="ECO:0000313" key="2">
    <source>
        <dbReference type="Proteomes" id="UP000269221"/>
    </source>
</evidence>
<accession>A0A3M0KGL4</accession>
<keyword evidence="2" id="KW-1185">Reference proteome</keyword>
<dbReference type="Proteomes" id="UP000269221">
    <property type="component" value="Unassembled WGS sequence"/>
</dbReference>
<protein>
    <submittedName>
        <fullName evidence="1">Uncharacterized protein</fullName>
    </submittedName>
</protein>
<name>A0A3M0KGL4_HIRRU</name>
<comment type="caution">
    <text evidence="1">The sequence shown here is derived from an EMBL/GenBank/DDBJ whole genome shotgun (WGS) entry which is preliminary data.</text>
</comment>
<dbReference type="EMBL" id="QRBI01000112">
    <property type="protein sequence ID" value="RMC10150.1"/>
    <property type="molecule type" value="Genomic_DNA"/>
</dbReference>
<dbReference type="OrthoDB" id="9221781at2759"/>